<evidence type="ECO:0000256" key="1">
    <source>
        <dbReference type="SAM" id="SignalP"/>
    </source>
</evidence>
<protein>
    <submittedName>
        <fullName evidence="2">Uncharacterized protein</fullName>
    </submittedName>
</protein>
<sequence length="458" mass="49194">MKLAGYILLSFVALASALPSVPFLNKRIAESDNATLYNSTSTETVPTTPVVLDVVLLNGTSWISTRERFWAVESSKDEFTIAETSHSFKSIDSVLWSPILDNIDHPRLLVLDEVASKSLSKVASGVSGVSSLWNQTGSDSNATISGNFYPTNTTTNSSIAWSPTSNQTNTSSSVSTEVNSKILSFFGLSERHVNHSSSRLVIVGTAKPTLKNVTVLDSSEKSVYQSLVQENNRYIRRDIPEIDAEVIDVFGFDFYYLALSSSISFLKSFAFCNQTSAFSLFQDLASCGVSGQLSSSSCADGSYYSLFGPNGYFVTDLGSTADVIVVNSETNCNASVSAVASNTTYVNVNSAVNLTSSLLTNITYNANYTNSSMSTIPVHDVTNATGTNTTSYNDSAPASGFNPSVYYGSGFLNITDYLNTDGDGHIVLKGPSGRALGDFYILNGTQVALGDYLIPLWW</sequence>
<dbReference type="HOGENOM" id="CLU_598730_0_0_1"/>
<dbReference type="RefSeq" id="XP_013021105.1">
    <property type="nucleotide sequence ID" value="XM_013165651.1"/>
</dbReference>
<evidence type="ECO:0000313" key="3">
    <source>
        <dbReference type="Proteomes" id="UP000015464"/>
    </source>
</evidence>
<proteinExistence type="predicted"/>
<feature type="chain" id="PRO_5004573151" evidence="1">
    <location>
        <begin position="18"/>
        <end position="458"/>
    </location>
</feature>
<dbReference type="OMA" id="STRERFW"/>
<name>S9XJD9_SCHCR</name>
<dbReference type="OrthoDB" id="5389138at2759"/>
<keyword evidence="1" id="KW-0732">Signal</keyword>
<accession>S9XJD9</accession>
<dbReference type="GeneID" id="25037311"/>
<keyword evidence="3" id="KW-1185">Reference proteome</keyword>
<dbReference type="AlphaFoldDB" id="S9XJD9"/>
<dbReference type="EMBL" id="KE546988">
    <property type="protein sequence ID" value="EPY53776.1"/>
    <property type="molecule type" value="Genomic_DNA"/>
</dbReference>
<dbReference type="Proteomes" id="UP000015464">
    <property type="component" value="Unassembled WGS sequence"/>
</dbReference>
<evidence type="ECO:0000313" key="2">
    <source>
        <dbReference type="EMBL" id="EPY53776.1"/>
    </source>
</evidence>
<gene>
    <name evidence="2" type="ORF">SPOG_02990</name>
</gene>
<feature type="signal peptide" evidence="1">
    <location>
        <begin position="1"/>
        <end position="17"/>
    </location>
</feature>
<organism evidence="2 3">
    <name type="scientific">Schizosaccharomyces cryophilus (strain OY26 / ATCC MYA-4695 / CBS 11777 / NBRC 106824 / NRRL Y48691)</name>
    <name type="common">Fission yeast</name>
    <dbReference type="NCBI Taxonomy" id="653667"/>
    <lineage>
        <taxon>Eukaryota</taxon>
        <taxon>Fungi</taxon>
        <taxon>Dikarya</taxon>
        <taxon>Ascomycota</taxon>
        <taxon>Taphrinomycotina</taxon>
        <taxon>Schizosaccharomycetes</taxon>
        <taxon>Schizosaccharomycetales</taxon>
        <taxon>Schizosaccharomycetaceae</taxon>
        <taxon>Schizosaccharomyces</taxon>
    </lineage>
</organism>
<reference evidence="2 3" key="1">
    <citation type="journal article" date="2011" name="Science">
        <title>Comparative functional genomics of the fission yeasts.</title>
        <authorList>
            <person name="Rhind N."/>
            <person name="Chen Z."/>
            <person name="Yassour M."/>
            <person name="Thompson D.A."/>
            <person name="Haas B.J."/>
            <person name="Habib N."/>
            <person name="Wapinski I."/>
            <person name="Roy S."/>
            <person name="Lin M.F."/>
            <person name="Heiman D.I."/>
            <person name="Young S.K."/>
            <person name="Furuya K."/>
            <person name="Guo Y."/>
            <person name="Pidoux A."/>
            <person name="Chen H.M."/>
            <person name="Robbertse B."/>
            <person name="Goldberg J.M."/>
            <person name="Aoki K."/>
            <person name="Bayne E.H."/>
            <person name="Berlin A.M."/>
            <person name="Desjardins C.A."/>
            <person name="Dobbs E."/>
            <person name="Dukaj L."/>
            <person name="Fan L."/>
            <person name="FitzGerald M.G."/>
            <person name="French C."/>
            <person name="Gujja S."/>
            <person name="Hansen K."/>
            <person name="Keifenheim D."/>
            <person name="Levin J.Z."/>
            <person name="Mosher R.A."/>
            <person name="Mueller C.A."/>
            <person name="Pfiffner J."/>
            <person name="Priest M."/>
            <person name="Russ C."/>
            <person name="Smialowska A."/>
            <person name="Swoboda P."/>
            <person name="Sykes S.M."/>
            <person name="Vaughn M."/>
            <person name="Vengrova S."/>
            <person name="Yoder R."/>
            <person name="Zeng Q."/>
            <person name="Allshire R."/>
            <person name="Baulcombe D."/>
            <person name="Birren B.W."/>
            <person name="Brown W."/>
            <person name="Ekwall K."/>
            <person name="Kellis M."/>
            <person name="Leatherwood J."/>
            <person name="Levin H."/>
            <person name="Margalit H."/>
            <person name="Martienssen R."/>
            <person name="Nieduszynski C.A."/>
            <person name="Spatafora J.W."/>
            <person name="Friedman N."/>
            <person name="Dalgaard J.Z."/>
            <person name="Baumann P."/>
            <person name="Niki H."/>
            <person name="Regev A."/>
            <person name="Nusbaum C."/>
        </authorList>
    </citation>
    <scope>NUCLEOTIDE SEQUENCE [LARGE SCALE GENOMIC DNA]</scope>
    <source>
        <strain evidence="3">OY26 / ATCC MYA-4695 / CBS 11777 / NBRC 106824 / NRRL Y48691</strain>
    </source>
</reference>